<proteinExistence type="predicted"/>
<accession>A0A158AN84</accession>
<feature type="signal peptide" evidence="1">
    <location>
        <begin position="1"/>
        <end position="30"/>
    </location>
</feature>
<comment type="caution">
    <text evidence="2">The sequence shown here is derived from an EMBL/GenBank/DDBJ whole genome shotgun (WGS) entry which is preliminary data.</text>
</comment>
<dbReference type="EMBL" id="FCOA02000007">
    <property type="protein sequence ID" value="SAK59368.1"/>
    <property type="molecule type" value="Genomic_DNA"/>
</dbReference>
<evidence type="ECO:0000313" key="3">
    <source>
        <dbReference type="Proteomes" id="UP000054851"/>
    </source>
</evidence>
<dbReference type="Proteomes" id="UP000054851">
    <property type="component" value="Unassembled WGS sequence"/>
</dbReference>
<keyword evidence="1" id="KW-0732">Signal</keyword>
<reference evidence="2" key="1">
    <citation type="submission" date="2016-01" db="EMBL/GenBank/DDBJ databases">
        <authorList>
            <person name="Peeters C."/>
        </authorList>
    </citation>
    <scope>NUCLEOTIDE SEQUENCE</scope>
    <source>
        <strain evidence="2">LMG 29322</strain>
    </source>
</reference>
<sequence>MPANSSVIRPRRGVARLMAALACLALVACATKPLVPYTTNTPPLALVPASQAGVLDKRSRFRETFCAVLEAHGKALPDYRPCEDALTRVGTEPAGTGAPVDLGESKRHLIAAVVPGIGYDCFKPWLNSQNAVAKHVQQFGYDAIMLNVDGLSSSKNNARQIRDAILAMQLSSEPGVLVLVGYSKGAADILEAVVEYPEIRSRVAAVVSAAGAVGGSALANDAEQYQADLLRYFPSATCTSGDGGAVESLRPATRQAWMAQHPLPKELRYFSLVTFPQPERISSILKSSYDKLSQIDARNDSQVIFYDQIVPGSALLAFVNADHWALAVPIARTHSTIAALFVTQNAYPREALTEAILRFIEEDLATSGK</sequence>
<name>A0A158AN84_9BURK</name>
<evidence type="ECO:0000256" key="1">
    <source>
        <dbReference type="SAM" id="SignalP"/>
    </source>
</evidence>
<dbReference type="STRING" id="1777140.AWB79_02611"/>
<dbReference type="OrthoDB" id="8957517at2"/>
<organism evidence="2 3">
    <name type="scientific">Caballeronia hypogeia</name>
    <dbReference type="NCBI Taxonomy" id="1777140"/>
    <lineage>
        <taxon>Bacteria</taxon>
        <taxon>Pseudomonadati</taxon>
        <taxon>Pseudomonadota</taxon>
        <taxon>Betaproteobacteria</taxon>
        <taxon>Burkholderiales</taxon>
        <taxon>Burkholderiaceae</taxon>
        <taxon>Caballeronia</taxon>
    </lineage>
</organism>
<dbReference type="AlphaFoldDB" id="A0A158AN84"/>
<evidence type="ECO:0008006" key="4">
    <source>
        <dbReference type="Google" id="ProtNLM"/>
    </source>
</evidence>
<keyword evidence="3" id="KW-1185">Reference proteome</keyword>
<dbReference type="SUPFAM" id="SSF53474">
    <property type="entry name" value="alpha/beta-Hydrolases"/>
    <property type="match status" value="1"/>
</dbReference>
<feature type="chain" id="PRO_5007620798" description="Alpha/beta hydrolase family protein" evidence="1">
    <location>
        <begin position="31"/>
        <end position="369"/>
    </location>
</feature>
<dbReference type="Gene3D" id="3.40.50.1820">
    <property type="entry name" value="alpha/beta hydrolase"/>
    <property type="match status" value="1"/>
</dbReference>
<evidence type="ECO:0000313" key="2">
    <source>
        <dbReference type="EMBL" id="SAK59368.1"/>
    </source>
</evidence>
<dbReference type="InterPro" id="IPR029058">
    <property type="entry name" value="AB_hydrolase_fold"/>
</dbReference>
<gene>
    <name evidence="2" type="ORF">AWB79_02611</name>
</gene>
<protein>
    <recommendedName>
        <fullName evidence="4">Alpha/beta hydrolase family protein</fullName>
    </recommendedName>
</protein>